<protein>
    <submittedName>
        <fullName evidence="2">Uncharacterized protein</fullName>
    </submittedName>
</protein>
<dbReference type="KEGG" id="nct:NMSP_0020"/>
<keyword evidence="3" id="KW-1185">Reference proteome</keyword>
<proteinExistence type="predicted"/>
<dbReference type="RefSeq" id="WP_225971285.1">
    <property type="nucleotide sequence ID" value="NZ_CP021324.1"/>
</dbReference>
<keyword evidence="1" id="KW-0812">Transmembrane</keyword>
<evidence type="ECO:0000256" key="1">
    <source>
        <dbReference type="SAM" id="Phobius"/>
    </source>
</evidence>
<gene>
    <name evidence="2" type="ORF">NMSP_0020</name>
</gene>
<sequence>MTSCTGCNASLGFKKYNFQKQWRIPGYFCRECMKKMGQDFDDHGRITLPKRSCDSCHQDFYFLTQTWQNKKRHRCCDVCKDIVDIEASSAKYDEEPYLPPVPSRVPIMMAIFAAFGVLLMLAGLAYVLLNSDLGILHIIVGSSMTAGGFMLARKMVKVRNVILGKISTSQK</sequence>
<evidence type="ECO:0000313" key="3">
    <source>
        <dbReference type="Proteomes" id="UP000249949"/>
    </source>
</evidence>
<dbReference type="GeneID" id="32900526"/>
<organism evidence="2 3">
    <name type="scientific">Candidatus Nitrosomarinus catalinensis</name>
    <dbReference type="NCBI Taxonomy" id="1898749"/>
    <lineage>
        <taxon>Archaea</taxon>
        <taxon>Nitrososphaerota</taxon>
        <taxon>Nitrososphaeria</taxon>
        <taxon>Nitrosopumilales</taxon>
        <taxon>Nitrosopumilaceae</taxon>
        <taxon>Candidatus Nitrosomarinus</taxon>
    </lineage>
</organism>
<keyword evidence="1" id="KW-1133">Transmembrane helix</keyword>
<feature type="transmembrane region" description="Helical" evidence="1">
    <location>
        <begin position="107"/>
        <end position="129"/>
    </location>
</feature>
<keyword evidence="1" id="KW-0472">Membrane</keyword>
<feature type="transmembrane region" description="Helical" evidence="1">
    <location>
        <begin position="135"/>
        <end position="152"/>
    </location>
</feature>
<dbReference type="EMBL" id="CP021324">
    <property type="protein sequence ID" value="ARS63655.1"/>
    <property type="molecule type" value="Genomic_DNA"/>
</dbReference>
<dbReference type="Proteomes" id="UP000249949">
    <property type="component" value="Chromosome"/>
</dbReference>
<evidence type="ECO:0000313" key="2">
    <source>
        <dbReference type="EMBL" id="ARS63655.1"/>
    </source>
</evidence>
<name>A0A2Z2HIA6_9ARCH</name>
<dbReference type="AlphaFoldDB" id="A0A2Z2HIA6"/>
<reference evidence="2 3" key="1">
    <citation type="journal article" date="2017" name="Environ. Microbiol.">
        <title>Genome and epigenome of a novel marine Thaumarchaeota strain suggest viral infection, phosphorothioation DNA modification and multiple restriction systems.</title>
        <authorList>
            <person name="Ahlgren N.A."/>
            <person name="Chen Y."/>
            <person name="Needham D.M."/>
            <person name="Parada A.E."/>
            <person name="Sachdeva R."/>
            <person name="Trinh V."/>
            <person name="Chen T."/>
            <person name="Fuhrman J.A."/>
        </authorList>
    </citation>
    <scope>NUCLEOTIDE SEQUENCE [LARGE SCALE GENOMIC DNA]</scope>
    <source>
        <strain evidence="2 3">SPOT01</strain>
    </source>
</reference>
<accession>A0A2Z2HIA6</accession>